<evidence type="ECO:0000256" key="1">
    <source>
        <dbReference type="ARBA" id="ARBA00004651"/>
    </source>
</evidence>
<keyword evidence="5 7" id="KW-1133">Transmembrane helix</keyword>
<evidence type="ECO:0000256" key="7">
    <source>
        <dbReference type="SAM" id="Phobius"/>
    </source>
</evidence>
<evidence type="ECO:0000256" key="3">
    <source>
        <dbReference type="ARBA" id="ARBA00022475"/>
    </source>
</evidence>
<dbReference type="EMBL" id="JACHEK010000011">
    <property type="protein sequence ID" value="MBB6146860.1"/>
    <property type="molecule type" value="Genomic_DNA"/>
</dbReference>
<comment type="caution">
    <text evidence="8">The sequence shown here is derived from an EMBL/GenBank/DDBJ whole genome shotgun (WGS) entry which is preliminary data.</text>
</comment>
<comment type="similarity">
    <text evidence="2">Belongs to the VirD4/TraG family.</text>
</comment>
<dbReference type="SUPFAM" id="SSF52540">
    <property type="entry name" value="P-loop containing nucleoside triphosphate hydrolases"/>
    <property type="match status" value="1"/>
</dbReference>
<evidence type="ECO:0000256" key="4">
    <source>
        <dbReference type="ARBA" id="ARBA00022692"/>
    </source>
</evidence>
<reference evidence="8 9" key="1">
    <citation type="submission" date="2020-08" db="EMBL/GenBank/DDBJ databases">
        <title>Genomic Encyclopedia of Type Strains, Phase IV (KMG-IV): sequencing the most valuable type-strain genomes for metagenomic binning, comparative biology and taxonomic classification.</title>
        <authorList>
            <person name="Goeker M."/>
        </authorList>
    </citation>
    <scope>NUCLEOTIDE SEQUENCE [LARGE SCALE GENOMIC DNA]</scope>
    <source>
        <strain evidence="8 9">DSM 103733</strain>
    </source>
</reference>
<keyword evidence="3" id="KW-1003">Cell membrane</keyword>
<evidence type="ECO:0000256" key="5">
    <source>
        <dbReference type="ARBA" id="ARBA00022989"/>
    </source>
</evidence>
<feature type="transmembrane region" description="Helical" evidence="7">
    <location>
        <begin position="15"/>
        <end position="34"/>
    </location>
</feature>
<accession>A0A841K0D0</accession>
<keyword evidence="4 7" id="KW-0812">Transmembrane</keyword>
<evidence type="ECO:0000313" key="8">
    <source>
        <dbReference type="EMBL" id="MBB6146860.1"/>
    </source>
</evidence>
<comment type="subcellular location">
    <subcellularLocation>
        <location evidence="1">Cell membrane</location>
        <topology evidence="1">Multi-pass membrane protein</topology>
    </subcellularLocation>
</comment>
<dbReference type="GO" id="GO:0005886">
    <property type="term" value="C:plasma membrane"/>
    <property type="evidence" value="ECO:0007669"/>
    <property type="project" value="UniProtKB-SubCell"/>
</dbReference>
<dbReference type="OrthoDB" id="9759295at2"/>
<evidence type="ECO:0000256" key="6">
    <source>
        <dbReference type="ARBA" id="ARBA00023136"/>
    </source>
</evidence>
<dbReference type="InterPro" id="IPR051539">
    <property type="entry name" value="T4SS-coupling_protein"/>
</dbReference>
<organism evidence="8 9">
    <name type="scientific">Silvibacterium bohemicum</name>
    <dbReference type="NCBI Taxonomy" id="1577686"/>
    <lineage>
        <taxon>Bacteria</taxon>
        <taxon>Pseudomonadati</taxon>
        <taxon>Acidobacteriota</taxon>
        <taxon>Terriglobia</taxon>
        <taxon>Terriglobales</taxon>
        <taxon>Acidobacteriaceae</taxon>
        <taxon>Silvibacterium</taxon>
    </lineage>
</organism>
<proteinExistence type="inferred from homology"/>
<dbReference type="PANTHER" id="PTHR37937">
    <property type="entry name" value="CONJUGATIVE TRANSFER: DNA TRANSPORT"/>
    <property type="match status" value="1"/>
</dbReference>
<name>A0A841K0D0_9BACT</name>
<dbReference type="AlphaFoldDB" id="A0A841K0D0"/>
<dbReference type="InterPro" id="IPR003688">
    <property type="entry name" value="TraG/VirD4"/>
</dbReference>
<evidence type="ECO:0000256" key="2">
    <source>
        <dbReference type="ARBA" id="ARBA00008806"/>
    </source>
</evidence>
<protein>
    <submittedName>
        <fullName evidence="8">Type IV secretion system protein VirD4</fullName>
    </submittedName>
</protein>
<evidence type="ECO:0000313" key="9">
    <source>
        <dbReference type="Proteomes" id="UP000538666"/>
    </source>
</evidence>
<dbReference type="RefSeq" id="WP_050061276.1">
    <property type="nucleotide sequence ID" value="NZ_JACHEK010000011.1"/>
</dbReference>
<sequence>MHILAMFADNSSGVWPWNALPWFIGVAFLALGLVEKIEKSSAFKFRPPNSHGAAKLAGNDDLKKAGLFGGKGVPIGYSPDGKRPLHYPGFGHLLTVAAARTGKGATLLVNALLSWRHSAIIIDPKCENALVTAKFRQRLGKVYILNPFRMFPEELRGMIARFNPLDILDAAALSFHTLCDKLAAALVWDEGHEGQHWTTAARILVSGIIAALVRHGLPGKITLVEVARVISSGDGLFDFCRNAMKSRDPFIITKLQRFALAPGSEPSREMNDVISTAITQLAFIGNAAIAESLSGSDFRFADLKRQPGTTVFICLPLSMLDVTDKYFRLVLETALADLLNEGTRS</sequence>
<gene>
    <name evidence="8" type="ORF">HNQ77_004841</name>
</gene>
<dbReference type="InterPro" id="IPR027417">
    <property type="entry name" value="P-loop_NTPase"/>
</dbReference>
<keyword evidence="9" id="KW-1185">Reference proteome</keyword>
<keyword evidence="6 7" id="KW-0472">Membrane</keyword>
<dbReference type="Pfam" id="PF02534">
    <property type="entry name" value="T4SS-DNA_transf"/>
    <property type="match status" value="1"/>
</dbReference>
<dbReference type="Proteomes" id="UP000538666">
    <property type="component" value="Unassembled WGS sequence"/>
</dbReference>
<dbReference type="PANTHER" id="PTHR37937:SF1">
    <property type="entry name" value="CONJUGATIVE TRANSFER: DNA TRANSPORT"/>
    <property type="match status" value="1"/>
</dbReference>